<evidence type="ECO:0000256" key="7">
    <source>
        <dbReference type="ARBA" id="ARBA00010992"/>
    </source>
</evidence>
<dbReference type="InterPro" id="IPR036259">
    <property type="entry name" value="MFS_trans_sf"/>
</dbReference>
<dbReference type="FunFam" id="1.20.1250.20:FF:000119">
    <property type="entry name" value="MFS monosaccharide transporter, putative"/>
    <property type="match status" value="1"/>
</dbReference>
<dbReference type="SUPFAM" id="SSF103473">
    <property type="entry name" value="MFS general substrate transporter"/>
    <property type="match status" value="2"/>
</dbReference>
<dbReference type="InterPro" id="IPR011054">
    <property type="entry name" value="Rudment_hybrid_motif"/>
</dbReference>
<dbReference type="GO" id="GO:1904679">
    <property type="term" value="P:myo-inositol import across plasma membrane"/>
    <property type="evidence" value="ECO:0007669"/>
    <property type="project" value="UniProtKB-ARBA"/>
</dbReference>
<evidence type="ECO:0000256" key="23">
    <source>
        <dbReference type="ARBA" id="ARBA00023268"/>
    </source>
</evidence>
<dbReference type="GO" id="GO:0004637">
    <property type="term" value="F:phosphoribosylamine-glycine ligase activity"/>
    <property type="evidence" value="ECO:0007669"/>
    <property type="project" value="UniProtKB-EC"/>
</dbReference>
<feature type="transmembrane region" description="Helical" evidence="33">
    <location>
        <begin position="900"/>
        <end position="922"/>
    </location>
</feature>
<evidence type="ECO:0000256" key="22">
    <source>
        <dbReference type="ARBA" id="ARBA00023211"/>
    </source>
</evidence>
<feature type="transmembrane region" description="Helical" evidence="33">
    <location>
        <begin position="1792"/>
        <end position="1813"/>
    </location>
</feature>
<dbReference type="Gene3D" id="3.30.470.20">
    <property type="entry name" value="ATP-grasp fold, B domain"/>
    <property type="match status" value="1"/>
</dbReference>
<evidence type="ECO:0000256" key="33">
    <source>
        <dbReference type="SAM" id="Phobius"/>
    </source>
</evidence>
<dbReference type="Gene3D" id="3.90.650.10">
    <property type="entry name" value="PurM-like C-terminal domain"/>
    <property type="match status" value="1"/>
</dbReference>
<evidence type="ECO:0000256" key="32">
    <source>
        <dbReference type="PROSITE-ProRule" id="PRU00409"/>
    </source>
</evidence>
<keyword evidence="23" id="KW-0511">Multifunctional enzyme</keyword>
<dbReference type="Proteomes" id="UP000232875">
    <property type="component" value="Unassembled WGS sequence"/>
</dbReference>
<sequence>MSSVRALILGSGGREHALAVHLLRSKSVEHVPRHRLLQACKTRSNKVRIEYTLTLVGIPVFGPSRAAAQMEGSKEFAKEFMNRHNIPTAQFRIFTRNEVDVCMDYIKSLGAKRVVLKASGLAGGKGVLLPETDEEAAEGVNDLLVKQVFGADACDTLVVEERLDGAELSVLAFSDGYTVRALPGCQDHKRIGEGDTGLNTGGMGAYCPTPYDTPKMMAQIQARVLEPTIKGMRQDGYPFVGMLFVGLMITSEGPKVLEYNVRFGDPETEAVLDLLNPTGCLVDIMMGCVKHRLDCIEFSTLPDYAVSVVLASGGYPGKYETGKPIKIGPMPQSVTVYHAGTKTADGELLTAGGRVLVVSAVGKTLQDALDKAYAGIQQIHFDGMCYRKDIAHRALASTNKKNDGFTYAQAGVSIEAGNSLVERIKPLVRSTQRPGCIGGLGGFGAAFDMRYAGASDPILISGTDGVGTKLRIAHEYNKHDTIGIDLVAMSVNDLLVQAAQPLFFLDYFACSNLDVNMTTSVIEGISEGCYQAECALVGGETAEMPGMYSGSEYDLAGFAVGAVGRNELLPRKSNMSAGDKLLGLRSSGPHSNGYSLLRKCVEHSGLAYSSPCPWGKPDEVVNGYKTPKTLGDALLVPTTIYVKPLHYVLHNKMHNVNGLAHITGGGFTENVPRMLPDHLGARIDLRTWERQPIFRWAQKVGGIAPEEMARTFNNGIGMVLCVPADRADEVVDELNAYGESLIVIGEVTKPIEMAPLEGIKSDDTDTFSDRLNAVHSVDQYGLQNNTPIAVVPHLESTHERVGWTIWMLTVCAALSGSLFGYDTGYISAVLVTIKSDLGHPLSDWQKEMATAATSVGALIGAVCAMFPSEWFGRRIVIALANAVFIVGAIVQAAAQNIGTLIAGRLVVGIGVGVASMIVPLWIGELAPAHLRGRLVTLNVAFLTMGQLIANGVGAGFQHVKGGWRYTVAGGAIPAIISLISMAWLPESPRYDGRRGRIDKVTRTFQRIYPDASEESCRLRAEQVAEAVSEVQQLGKQLPFHMRLRKLFTGANAKALAIACGLQALQQLSGFNTLMSYSGTIFATVGLKEPLAVSMVVSATNFIGTLIAFKFIDIIGRRRVLLYTVPLMALALIFCCVCFVYISPVTINTDELNEDQINQTWADLLIVGIMFYVLFYALGLGNVPWQQGELFAIETRAIGTSIATATNWAFNLLINATYLSMVRSITASGAFGFYAGLCALGAVLIFLGYPDTRQLSLEEVHCIFKGSWGIRAAEELRAQKAQVARLAKARDAETDIDISTHVLVSSSTMHATESGMNTPRGSCPDEPLRKRDMLDECADDTVAAVQPTRITGSMPALPFNVPDSVHAARRSQSFSSPYTSMDEVDPIPIPLVDMSESTNPLSQMGYRGNALMLFVTCFASLGVFMFGYDQGVMSGILTDPSFAAYFKNPSATQIGTMVAILEIGAFITSLMSGVLADIYGRKRVIVWGALLFSLGGLAQTMANGFAMMVIGRFVSGFGVGFLSMIVPTYQSEVSPAENRGKLACIEFTGNIVGYMASIWFDYGCSFFSGNASWRVPLSVQPLIGLTLAFGCVLLPESPRWLLDKGQGKEAMHVLTDLHCTDDPGNTRAKLEYWEIQNSVLQMHAQGDRSYKAMWKTLRHRTLIGMSSQMFAQLNGINVISYYAPLVFESAGWLGRDAILMAGINAIVYVASTIPTWFLVDTWGRRPILLSGSLLCALTLMLCGLFLRANASYTPQAVVFCVILFNAAFGYSWGPIPWAWTPEIMPLAFRAKGASLSAATNWFFNWIVGQLTPVLQETIYWRLYILHAFFCLCSFVVVYYCYPETQGVPLEEMDTIFGDAGTRVPQNNDTLPRNGSDPEVYRIRRSISTHPRFLMDTFSDTPLGAAHTAERNWLAANLKRVYSAVAGLQHGESADRGEYETVAQ</sequence>
<dbReference type="FunFam" id="3.90.650.10:FF:000011">
    <property type="entry name" value="Phosphoribosylformylglycinamidine cyclo-ligase"/>
    <property type="match status" value="1"/>
</dbReference>
<feature type="transmembrane region" description="Helical" evidence="33">
    <location>
        <begin position="1507"/>
        <end position="1529"/>
    </location>
</feature>
<proteinExistence type="inferred from homology"/>
<keyword evidence="12" id="KW-1003">Cell membrane</keyword>
<evidence type="ECO:0000256" key="26">
    <source>
        <dbReference type="ARBA" id="ARBA00031908"/>
    </source>
</evidence>
<comment type="catalytic activity">
    <reaction evidence="29">
        <text>5-phospho-beta-D-ribosylamine + glycine + ATP = N(1)-(5-phospho-beta-D-ribosyl)glycinamide + ADP + phosphate + H(+)</text>
        <dbReference type="Rhea" id="RHEA:17453"/>
        <dbReference type="ChEBI" id="CHEBI:15378"/>
        <dbReference type="ChEBI" id="CHEBI:30616"/>
        <dbReference type="ChEBI" id="CHEBI:43474"/>
        <dbReference type="ChEBI" id="CHEBI:57305"/>
        <dbReference type="ChEBI" id="CHEBI:58681"/>
        <dbReference type="ChEBI" id="CHEBI:143788"/>
        <dbReference type="ChEBI" id="CHEBI:456216"/>
        <dbReference type="EC" id="6.3.4.13"/>
    </reaction>
</comment>
<dbReference type="PANTHER" id="PTHR48022">
    <property type="entry name" value="PLASTIDIC GLUCOSE TRANSPORTER 4"/>
    <property type="match status" value="1"/>
</dbReference>
<comment type="similarity">
    <text evidence="6">Belongs to the AIR synthase family.</text>
</comment>
<dbReference type="PANTHER" id="PTHR48022:SF73">
    <property type="entry name" value="METABOLITE TRANSPORT PROTEIN YDL199C-RELATED"/>
    <property type="match status" value="1"/>
</dbReference>
<dbReference type="InterPro" id="IPR011761">
    <property type="entry name" value="ATP-grasp"/>
</dbReference>
<feature type="transmembrane region" description="Helical" evidence="33">
    <location>
        <begin position="1090"/>
        <end position="1108"/>
    </location>
</feature>
<comment type="similarity">
    <text evidence="25">In the C-terminal section; belongs to the AIR synthase family.</text>
</comment>
<dbReference type="Pfam" id="PF02769">
    <property type="entry name" value="AIRS_C"/>
    <property type="match status" value="1"/>
</dbReference>
<comment type="pathway">
    <text evidence="4">Purine metabolism; IMP biosynthesis via de novo pathway; N(1)-(5-phospho-D-ribosyl)glycinamide from 5-phospho-alpha-D-ribose 1-diphosphate: step 2/2.</text>
</comment>
<dbReference type="GO" id="GO:0005886">
    <property type="term" value="C:plasma membrane"/>
    <property type="evidence" value="ECO:0007669"/>
    <property type="project" value="UniProtKB-SubCell"/>
</dbReference>
<evidence type="ECO:0000256" key="8">
    <source>
        <dbReference type="ARBA" id="ARBA00013047"/>
    </source>
</evidence>
<dbReference type="InterPro" id="IPR036676">
    <property type="entry name" value="PurM-like_C_sf"/>
</dbReference>
<evidence type="ECO:0000256" key="2">
    <source>
        <dbReference type="ARBA" id="ARBA00004651"/>
    </source>
</evidence>
<evidence type="ECO:0000256" key="10">
    <source>
        <dbReference type="ARBA" id="ARBA00020367"/>
    </source>
</evidence>
<dbReference type="GO" id="GO:0005524">
    <property type="term" value="F:ATP binding"/>
    <property type="evidence" value="ECO:0007669"/>
    <property type="project" value="UniProtKB-UniRule"/>
</dbReference>
<evidence type="ECO:0000256" key="21">
    <source>
        <dbReference type="ARBA" id="ARBA00023136"/>
    </source>
</evidence>
<dbReference type="NCBIfam" id="TIGR00878">
    <property type="entry name" value="purM"/>
    <property type="match status" value="1"/>
</dbReference>
<dbReference type="InterPro" id="IPR020561">
    <property type="entry name" value="PRibGlycinamid_synth_ATP-grasp"/>
</dbReference>
<dbReference type="NCBIfam" id="TIGR00877">
    <property type="entry name" value="purD"/>
    <property type="match status" value="1"/>
</dbReference>
<feature type="transmembrane region" description="Helical" evidence="33">
    <location>
        <begin position="1163"/>
        <end position="1184"/>
    </location>
</feature>
<evidence type="ECO:0000256" key="19">
    <source>
        <dbReference type="ARBA" id="ARBA00022840"/>
    </source>
</evidence>
<dbReference type="CDD" id="cd02196">
    <property type="entry name" value="PurM"/>
    <property type="match status" value="1"/>
</dbReference>
<dbReference type="InterPro" id="IPR016185">
    <property type="entry name" value="PreATP-grasp_dom_sf"/>
</dbReference>
<dbReference type="GO" id="GO:0005351">
    <property type="term" value="F:carbohydrate:proton symporter activity"/>
    <property type="evidence" value="ECO:0007669"/>
    <property type="project" value="TreeGrafter"/>
</dbReference>
<keyword evidence="19 32" id="KW-0067">ATP-binding</keyword>
<feature type="transmembrane region" description="Helical" evidence="33">
    <location>
        <begin position="1751"/>
        <end position="1771"/>
    </location>
</feature>
<keyword evidence="13" id="KW-0963">Cytoplasm</keyword>
<dbReference type="PROSITE" id="PS00217">
    <property type="entry name" value="SUGAR_TRANSPORT_2"/>
    <property type="match status" value="1"/>
</dbReference>
<comment type="similarity">
    <text evidence="7">Belongs to the major facilitator superfamily. Sugar transporter (TC 2.A.1.1) family.</text>
</comment>
<evidence type="ECO:0000313" key="36">
    <source>
        <dbReference type="EMBL" id="PKI85955.1"/>
    </source>
</evidence>
<dbReference type="SUPFAM" id="SSF56059">
    <property type="entry name" value="Glutathione synthetase ATP-binding domain-like"/>
    <property type="match status" value="1"/>
</dbReference>
<feature type="transmembrane region" description="Helical" evidence="33">
    <location>
        <begin position="1696"/>
        <end position="1718"/>
    </location>
</feature>
<dbReference type="InterPro" id="IPR005829">
    <property type="entry name" value="Sugar_transporter_CS"/>
</dbReference>
<dbReference type="InterPro" id="IPR004733">
    <property type="entry name" value="PurM_cligase"/>
</dbReference>
<feature type="transmembrane region" description="Helical" evidence="33">
    <location>
        <begin position="1120"/>
        <end position="1143"/>
    </location>
</feature>
<dbReference type="EC" id="6.3.4.13" evidence="9"/>
<evidence type="ECO:0000256" key="12">
    <source>
        <dbReference type="ARBA" id="ARBA00022475"/>
    </source>
</evidence>
<evidence type="ECO:0000256" key="5">
    <source>
        <dbReference type="ARBA" id="ARBA00007423"/>
    </source>
</evidence>
<keyword evidence="37" id="KW-1185">Reference proteome</keyword>
<dbReference type="FunFam" id="3.30.470.20:FF:000018">
    <property type="entry name" value="Trifunctional purine biosynthetic protein adenosine-3"/>
    <property type="match status" value="1"/>
</dbReference>
<evidence type="ECO:0000259" key="34">
    <source>
        <dbReference type="PROSITE" id="PS50850"/>
    </source>
</evidence>
<comment type="pathway">
    <text evidence="3">Purine metabolism; IMP biosynthesis via de novo pathway; 5-amino-1-(5-phospho-D-ribosyl)imidazole from N(2)-formyl-N(1)-(5-phospho-D-ribosyl)glycinamide: step 2/2.</text>
</comment>
<evidence type="ECO:0000256" key="29">
    <source>
        <dbReference type="ARBA" id="ARBA00047843"/>
    </source>
</evidence>
<dbReference type="NCBIfam" id="TIGR00879">
    <property type="entry name" value="SP"/>
    <property type="match status" value="2"/>
</dbReference>
<dbReference type="SMART" id="SM01210">
    <property type="entry name" value="GARS_C"/>
    <property type="match status" value="1"/>
</dbReference>
<evidence type="ECO:0000259" key="35">
    <source>
        <dbReference type="PROSITE" id="PS50975"/>
    </source>
</evidence>
<evidence type="ECO:0000256" key="4">
    <source>
        <dbReference type="ARBA" id="ARBA00005174"/>
    </source>
</evidence>
<dbReference type="OrthoDB" id="648285at2759"/>
<evidence type="ECO:0000256" key="17">
    <source>
        <dbReference type="ARBA" id="ARBA00022741"/>
    </source>
</evidence>
<evidence type="ECO:0000256" key="14">
    <source>
        <dbReference type="ARBA" id="ARBA00022598"/>
    </source>
</evidence>
<dbReference type="EMBL" id="KZ454987">
    <property type="protein sequence ID" value="PKI85955.1"/>
    <property type="molecule type" value="Genomic_DNA"/>
</dbReference>
<dbReference type="Pfam" id="PF00586">
    <property type="entry name" value="AIRS"/>
    <property type="match status" value="1"/>
</dbReference>
<feature type="transmembrane region" description="Helical" evidence="33">
    <location>
        <begin position="1453"/>
        <end position="1474"/>
    </location>
</feature>
<dbReference type="InterPro" id="IPR005828">
    <property type="entry name" value="MFS_sugar_transport-like"/>
</dbReference>
<dbReference type="InterPro" id="IPR020560">
    <property type="entry name" value="PRibGlycinamide_synth_C-dom"/>
</dbReference>
<keyword evidence="16" id="KW-0479">Metal-binding</keyword>
<dbReference type="PRINTS" id="PR00171">
    <property type="entry name" value="SUGRTRNSPORT"/>
</dbReference>
<evidence type="ECO:0000256" key="9">
    <source>
        <dbReference type="ARBA" id="ARBA00013255"/>
    </source>
</evidence>
<evidence type="ECO:0000256" key="30">
    <source>
        <dbReference type="ARBA" id="ARBA00049057"/>
    </source>
</evidence>
<keyword evidence="17 32" id="KW-0547">Nucleotide-binding</keyword>
<feature type="transmembrane region" description="Helical" evidence="33">
    <location>
        <begin position="1483"/>
        <end position="1501"/>
    </location>
</feature>
<dbReference type="Gene3D" id="3.30.1490.20">
    <property type="entry name" value="ATP-grasp fold, A domain"/>
    <property type="match status" value="1"/>
</dbReference>
<dbReference type="PROSITE" id="PS00184">
    <property type="entry name" value="GARS"/>
    <property type="match status" value="1"/>
</dbReference>
<dbReference type="InterPro" id="IPR020559">
    <property type="entry name" value="PRibGlycinamide_synth_CS"/>
</dbReference>
<feature type="transmembrane region" description="Helical" evidence="33">
    <location>
        <begin position="1230"/>
        <end position="1248"/>
    </location>
</feature>
<feature type="transmembrane region" description="Helical" evidence="33">
    <location>
        <begin position="934"/>
        <end position="956"/>
    </location>
</feature>
<evidence type="ECO:0000256" key="18">
    <source>
        <dbReference type="ARBA" id="ARBA00022755"/>
    </source>
</evidence>
<feature type="transmembrane region" description="Helical" evidence="33">
    <location>
        <begin position="1819"/>
        <end position="1840"/>
    </location>
</feature>
<keyword evidence="15 33" id="KW-0812">Transmembrane</keyword>
<feature type="domain" description="Major facilitator superfamily (MFS) profile" evidence="34">
    <location>
        <begin position="808"/>
        <end position="1252"/>
    </location>
</feature>
<comment type="similarity">
    <text evidence="5">In the N-terminal section; belongs to the GARS family.</text>
</comment>
<dbReference type="InterPro" id="IPR003663">
    <property type="entry name" value="Sugar/inositol_transpt"/>
</dbReference>
<dbReference type="SUPFAM" id="SSF51246">
    <property type="entry name" value="Rudiment single hybrid motif"/>
    <property type="match status" value="1"/>
</dbReference>
<dbReference type="InterPro" id="IPR010918">
    <property type="entry name" value="PurM-like_C_dom"/>
</dbReference>
<evidence type="ECO:0000256" key="15">
    <source>
        <dbReference type="ARBA" id="ARBA00022692"/>
    </source>
</evidence>
<comment type="catalytic activity">
    <reaction evidence="31">
        <text>myo-inositol(out) + H(+)(out) = myo-inositol(in) + H(+)(in)</text>
        <dbReference type="Rhea" id="RHEA:60364"/>
        <dbReference type="ChEBI" id="CHEBI:15378"/>
        <dbReference type="ChEBI" id="CHEBI:17268"/>
    </reaction>
</comment>
<comment type="subcellular location">
    <subcellularLocation>
        <location evidence="2">Cell membrane</location>
        <topology evidence="2">Multi-pass membrane protein</topology>
    </subcellularLocation>
    <subcellularLocation>
        <location evidence="1">Cytoplasm</location>
    </subcellularLocation>
</comment>
<dbReference type="Pfam" id="PF02843">
    <property type="entry name" value="GARS_C"/>
    <property type="match status" value="1"/>
</dbReference>
<feature type="domain" description="ATP-grasp" evidence="35">
    <location>
        <begin position="78"/>
        <end position="286"/>
    </location>
</feature>
<dbReference type="PROSITE" id="PS50850">
    <property type="entry name" value="MFS"/>
    <property type="match status" value="2"/>
</dbReference>
<evidence type="ECO:0000256" key="28">
    <source>
        <dbReference type="ARBA" id="ARBA00033093"/>
    </source>
</evidence>
<feature type="transmembrane region" description="Helical" evidence="33">
    <location>
        <begin position="875"/>
        <end position="894"/>
    </location>
</feature>
<dbReference type="SUPFAM" id="SSF52440">
    <property type="entry name" value="PreATP-grasp domain"/>
    <property type="match status" value="1"/>
</dbReference>
<feature type="transmembrane region" description="Helical" evidence="33">
    <location>
        <begin position="1725"/>
        <end position="1745"/>
    </location>
</feature>
<dbReference type="PROSITE" id="PS00216">
    <property type="entry name" value="SUGAR_TRANSPORT_1"/>
    <property type="match status" value="3"/>
</dbReference>
<evidence type="ECO:0000256" key="1">
    <source>
        <dbReference type="ARBA" id="ARBA00004496"/>
    </source>
</evidence>
<keyword evidence="18" id="KW-0658">Purine biosynthesis</keyword>
<dbReference type="SUPFAM" id="SSF55326">
    <property type="entry name" value="PurM N-terminal domain-like"/>
    <property type="match status" value="1"/>
</dbReference>
<dbReference type="InterPro" id="IPR000115">
    <property type="entry name" value="PRibGlycinamide_synth"/>
</dbReference>
<dbReference type="InterPro" id="IPR050360">
    <property type="entry name" value="MFS_Sugar_Transporters"/>
</dbReference>
<keyword evidence="11" id="KW-0813">Transport</keyword>
<evidence type="ECO:0000256" key="13">
    <source>
        <dbReference type="ARBA" id="ARBA00022490"/>
    </source>
</evidence>
<dbReference type="GO" id="GO:0009113">
    <property type="term" value="P:purine nucleobase biosynthetic process"/>
    <property type="evidence" value="ECO:0007669"/>
    <property type="project" value="InterPro"/>
</dbReference>
<dbReference type="EC" id="6.3.3.1" evidence="8"/>
<dbReference type="SMART" id="SM01209">
    <property type="entry name" value="GARS_A"/>
    <property type="match status" value="1"/>
</dbReference>
<evidence type="ECO:0000256" key="31">
    <source>
        <dbReference type="ARBA" id="ARBA00049119"/>
    </source>
</evidence>
<feature type="transmembrane region" description="Helical" evidence="33">
    <location>
        <begin position="1571"/>
        <end position="1593"/>
    </location>
</feature>
<dbReference type="Pfam" id="PF01071">
    <property type="entry name" value="GARS_A"/>
    <property type="match status" value="1"/>
</dbReference>
<dbReference type="SUPFAM" id="SSF56042">
    <property type="entry name" value="PurM C-terminal domain-like"/>
    <property type="match status" value="1"/>
</dbReference>
<evidence type="ECO:0000256" key="6">
    <source>
        <dbReference type="ARBA" id="ARBA00010280"/>
    </source>
</evidence>
<keyword evidence="21 33" id="KW-0472">Membrane</keyword>
<keyword evidence="22" id="KW-0464">Manganese</keyword>
<comment type="catalytic activity">
    <reaction evidence="30">
        <text>2-formamido-N(1)-(5-O-phospho-beta-D-ribosyl)acetamidine + ATP = 5-amino-1-(5-phospho-beta-D-ribosyl)imidazole + ADP + phosphate + H(+)</text>
        <dbReference type="Rhea" id="RHEA:23032"/>
        <dbReference type="ChEBI" id="CHEBI:15378"/>
        <dbReference type="ChEBI" id="CHEBI:30616"/>
        <dbReference type="ChEBI" id="CHEBI:43474"/>
        <dbReference type="ChEBI" id="CHEBI:137981"/>
        <dbReference type="ChEBI" id="CHEBI:147287"/>
        <dbReference type="ChEBI" id="CHEBI:456216"/>
        <dbReference type="EC" id="6.3.3.1"/>
    </reaction>
</comment>
<dbReference type="GO" id="GO:0005737">
    <property type="term" value="C:cytoplasm"/>
    <property type="evidence" value="ECO:0007669"/>
    <property type="project" value="UniProtKB-SubCell"/>
</dbReference>
<evidence type="ECO:0000256" key="20">
    <source>
        <dbReference type="ARBA" id="ARBA00022989"/>
    </source>
</evidence>
<comment type="function">
    <text evidence="24">Catalyzes the second and fifth step in the 'de novo' purine biosynthesis pathway; contains phosphoribosylamine--glycine ligase (GARS) and phosphoribosylformylglycinamidine cyclo-ligase (AIRS) activities.</text>
</comment>
<dbReference type="Gene3D" id="1.20.1250.20">
    <property type="entry name" value="MFS general substrate transporter like domains"/>
    <property type="match status" value="2"/>
</dbReference>
<dbReference type="InterPro" id="IPR036921">
    <property type="entry name" value="PurM-like_N_sf"/>
</dbReference>
<evidence type="ECO:0000256" key="25">
    <source>
        <dbReference type="ARBA" id="ARBA00029444"/>
    </source>
</evidence>
<feature type="transmembrane region" description="Helical" evidence="33">
    <location>
        <begin position="1196"/>
        <end position="1218"/>
    </location>
</feature>
<name>A0A2N1JHD7_9BASI</name>
<dbReference type="GO" id="GO:0005365">
    <property type="term" value="F:myo-inositol transmembrane transporter activity"/>
    <property type="evidence" value="ECO:0007669"/>
    <property type="project" value="UniProtKB-ARBA"/>
</dbReference>
<accession>A0A2N1JHD7</accession>
<dbReference type="GO" id="GO:0006189">
    <property type="term" value="P:'de novo' IMP biosynthetic process"/>
    <property type="evidence" value="ECO:0007669"/>
    <property type="project" value="UniProtKB-UniPathway"/>
</dbReference>
<keyword evidence="14" id="KW-0436">Ligase</keyword>
<feature type="transmembrane region" description="Helical" evidence="33">
    <location>
        <begin position="962"/>
        <end position="984"/>
    </location>
</feature>
<organism evidence="36 37">
    <name type="scientific">Malassezia vespertilionis</name>
    <dbReference type="NCBI Taxonomy" id="2020962"/>
    <lineage>
        <taxon>Eukaryota</taxon>
        <taxon>Fungi</taxon>
        <taxon>Dikarya</taxon>
        <taxon>Basidiomycota</taxon>
        <taxon>Ustilaginomycotina</taxon>
        <taxon>Malasseziomycetes</taxon>
        <taxon>Malasseziales</taxon>
        <taxon>Malasseziaceae</taxon>
        <taxon>Malassezia</taxon>
    </lineage>
</organism>
<dbReference type="HAMAP" id="MF_00741">
    <property type="entry name" value="AIRS"/>
    <property type="match status" value="1"/>
</dbReference>
<feature type="domain" description="Major facilitator superfamily (MFS) profile" evidence="34">
    <location>
        <begin position="1414"/>
        <end position="1844"/>
    </location>
</feature>
<evidence type="ECO:0000256" key="16">
    <source>
        <dbReference type="ARBA" id="ARBA00022723"/>
    </source>
</evidence>
<protein>
    <recommendedName>
        <fullName evidence="10">Phosphoribosylformylglycinamidine cyclo-ligase</fullName>
        <ecNumber evidence="8">6.3.3.1</ecNumber>
        <ecNumber evidence="9">6.3.4.13</ecNumber>
    </recommendedName>
    <alternativeName>
        <fullName evidence="27">AIR synthase</fullName>
    </alternativeName>
    <alternativeName>
        <fullName evidence="28">AIRS</fullName>
    </alternativeName>
    <alternativeName>
        <fullName evidence="26">Phosphoribosyl-aminoimidazole synthetase</fullName>
    </alternativeName>
</protein>
<dbReference type="UniPathway" id="UPA00074">
    <property type="reaction ID" value="UER00125"/>
</dbReference>
<dbReference type="GO" id="GO:0004641">
    <property type="term" value="F:phosphoribosylformylglycinamidine cyclo-ligase activity"/>
    <property type="evidence" value="ECO:0007669"/>
    <property type="project" value="UniProtKB-EC"/>
</dbReference>
<dbReference type="Gene3D" id="3.90.600.10">
    <property type="entry name" value="Phosphoribosylglycinamide synthetase, C-terminal domain"/>
    <property type="match status" value="1"/>
</dbReference>
<reference evidence="36 37" key="1">
    <citation type="submission" date="2017-10" db="EMBL/GenBank/DDBJ databases">
        <title>A novel species of cold-tolerant Malassezia isolated from bats.</title>
        <authorList>
            <person name="Lorch J.M."/>
            <person name="Palmer J.M."/>
            <person name="Vanderwolf K.J."/>
            <person name="Schmidt K.Z."/>
            <person name="Verant M.L."/>
            <person name="Weller T.J."/>
            <person name="Blehert D.S."/>
        </authorList>
    </citation>
    <scope>NUCLEOTIDE SEQUENCE [LARGE SCALE GENOMIC DNA]</scope>
    <source>
        <strain evidence="36 37">NWHC:44797-103</strain>
    </source>
</reference>
<dbReference type="GO" id="GO:0046872">
    <property type="term" value="F:metal ion binding"/>
    <property type="evidence" value="ECO:0007669"/>
    <property type="project" value="UniProtKB-KW"/>
</dbReference>
<dbReference type="FunFam" id="1.20.1250.20:FF:000073">
    <property type="entry name" value="MFS myo-inositol transporter, putative"/>
    <property type="match status" value="1"/>
</dbReference>
<dbReference type="InterPro" id="IPR013815">
    <property type="entry name" value="ATP_grasp_subdomain_1"/>
</dbReference>
<dbReference type="FunFam" id="3.90.600.10:FF:000001">
    <property type="entry name" value="Trifunctional purine biosynthetic protein adenosine-3"/>
    <property type="match status" value="1"/>
</dbReference>
<feature type="transmembrane region" description="Helical" evidence="33">
    <location>
        <begin position="1541"/>
        <end position="1559"/>
    </location>
</feature>
<dbReference type="InterPro" id="IPR037123">
    <property type="entry name" value="PRibGlycinamide_synth_C_sf"/>
</dbReference>
<dbReference type="PROSITE" id="PS50975">
    <property type="entry name" value="ATP_GRASP"/>
    <property type="match status" value="1"/>
</dbReference>
<keyword evidence="20 33" id="KW-1133">Transmembrane helix</keyword>
<dbReference type="InterPro" id="IPR016188">
    <property type="entry name" value="PurM-like_N"/>
</dbReference>
<evidence type="ECO:0000256" key="11">
    <source>
        <dbReference type="ARBA" id="ARBA00022448"/>
    </source>
</evidence>
<evidence type="ECO:0000256" key="24">
    <source>
        <dbReference type="ARBA" id="ARBA00029388"/>
    </source>
</evidence>
<evidence type="ECO:0000313" key="37">
    <source>
        <dbReference type="Proteomes" id="UP000232875"/>
    </source>
</evidence>
<dbReference type="STRING" id="2020962.A0A2N1JHD7"/>
<evidence type="ECO:0000256" key="27">
    <source>
        <dbReference type="ARBA" id="ARBA00032931"/>
    </source>
</evidence>
<feature type="transmembrane region" description="Helical" evidence="33">
    <location>
        <begin position="1660"/>
        <end position="1684"/>
    </location>
</feature>
<dbReference type="Gene3D" id="3.30.1330.10">
    <property type="entry name" value="PurM-like, N-terminal domain"/>
    <property type="match status" value="1"/>
</dbReference>
<dbReference type="FunFam" id="3.30.1330.10:FF:000001">
    <property type="entry name" value="Phosphoribosylformylglycinamidine cyclo-ligase"/>
    <property type="match status" value="1"/>
</dbReference>
<evidence type="ECO:0000256" key="3">
    <source>
        <dbReference type="ARBA" id="ARBA00004686"/>
    </source>
</evidence>
<dbReference type="Pfam" id="PF00083">
    <property type="entry name" value="Sugar_tr"/>
    <property type="match status" value="2"/>
</dbReference>
<dbReference type="InterPro" id="IPR020846">
    <property type="entry name" value="MFS_dom"/>
</dbReference>
<feature type="transmembrane region" description="Helical" evidence="33">
    <location>
        <begin position="1409"/>
        <end position="1427"/>
    </location>
</feature>
<gene>
    <name evidence="36" type="ORF">MVES_000405</name>
</gene>